<comment type="caution">
    <text evidence="13">The sequence shown here is derived from an EMBL/GenBank/DDBJ whole genome shotgun (WGS) entry which is preliminary data.</text>
</comment>
<dbReference type="SMART" id="SM00369">
    <property type="entry name" value="LRR_TYP"/>
    <property type="match status" value="3"/>
</dbReference>
<dbReference type="Gene3D" id="3.80.10.10">
    <property type="entry name" value="Ribonuclease Inhibitor"/>
    <property type="match status" value="1"/>
</dbReference>
<dbReference type="InterPro" id="IPR032675">
    <property type="entry name" value="LRR_dom_sf"/>
</dbReference>
<keyword evidence="3" id="KW-0433">Leucine-rich repeat</keyword>
<feature type="transmembrane region" description="Helical" evidence="11">
    <location>
        <begin position="198"/>
        <end position="222"/>
    </location>
</feature>
<evidence type="ECO:0000313" key="13">
    <source>
        <dbReference type="EMBL" id="CAL4096208.1"/>
    </source>
</evidence>
<keyword evidence="5" id="KW-0732">Signal</keyword>
<dbReference type="Gene3D" id="3.40.50.10140">
    <property type="entry name" value="Toll/interleukin-1 receptor homology (TIR) domain"/>
    <property type="match status" value="1"/>
</dbReference>
<evidence type="ECO:0000256" key="9">
    <source>
        <dbReference type="ARBA" id="ARBA00023170"/>
    </source>
</evidence>
<dbReference type="Pfam" id="PF13676">
    <property type="entry name" value="TIR_2"/>
    <property type="match status" value="1"/>
</dbReference>
<dbReference type="EMBL" id="CAXKWB010009852">
    <property type="protein sequence ID" value="CAL4096208.1"/>
    <property type="molecule type" value="Genomic_DNA"/>
</dbReference>
<keyword evidence="14" id="KW-1185">Reference proteome</keyword>
<keyword evidence="8 11" id="KW-0472">Membrane</keyword>
<feature type="domain" description="TIR" evidence="12">
    <location>
        <begin position="253"/>
        <end position="356"/>
    </location>
</feature>
<evidence type="ECO:0000256" key="7">
    <source>
        <dbReference type="ARBA" id="ARBA00022989"/>
    </source>
</evidence>
<sequence>MDATVVYMDDNEIPLLDAHHLIGRKNLRALYLNSSRIEKIENRTFHGLSSLKKLHLEDNMIVELEGFEFDQIIHIRELYLQNNRLKYINNATFSNLKYLEILRLDGNYLFDFPVWHLKLNPELKAVTLSVNMWSCECQYMVDFKNWLLQERSAVRDAKTIYCVSNSSGDPGPYVLESSYSCDNFIATSIVQEKNENDFIQPVLITLSIFFMVLVVGVIYTVFRVRLHTSTSKKCSLRCFHSDPKSLESSGNDKLYDVFVSYSELDAAFVNGVFAAELENGDPSYNVCLTSRDYQTIGTYVGDFIVQSIKSSQKIILIITKNFIENDWCKFTFKAAHLEAIKNMKNHVVVVLCGDIS</sequence>
<comment type="subcellular location">
    <subcellularLocation>
        <location evidence="1">Membrane</location>
        <topology evidence="1">Single-pass membrane protein</topology>
    </subcellularLocation>
</comment>
<dbReference type="InterPro" id="IPR000157">
    <property type="entry name" value="TIR_dom"/>
</dbReference>
<evidence type="ECO:0000313" key="14">
    <source>
        <dbReference type="Proteomes" id="UP001497623"/>
    </source>
</evidence>
<evidence type="ECO:0000256" key="2">
    <source>
        <dbReference type="ARBA" id="ARBA00009634"/>
    </source>
</evidence>
<evidence type="ECO:0000259" key="12">
    <source>
        <dbReference type="PROSITE" id="PS50104"/>
    </source>
</evidence>
<name>A0AAV2QT10_MEGNR</name>
<dbReference type="Pfam" id="PF13855">
    <property type="entry name" value="LRR_8"/>
    <property type="match status" value="1"/>
</dbReference>
<evidence type="ECO:0000256" key="11">
    <source>
        <dbReference type="SAM" id="Phobius"/>
    </source>
</evidence>
<reference evidence="13 14" key="1">
    <citation type="submission" date="2024-05" db="EMBL/GenBank/DDBJ databases">
        <authorList>
            <person name="Wallberg A."/>
        </authorList>
    </citation>
    <scope>NUCLEOTIDE SEQUENCE [LARGE SCALE GENOMIC DNA]</scope>
</reference>
<evidence type="ECO:0000256" key="4">
    <source>
        <dbReference type="ARBA" id="ARBA00022692"/>
    </source>
</evidence>
<evidence type="ECO:0000256" key="5">
    <source>
        <dbReference type="ARBA" id="ARBA00022729"/>
    </source>
</evidence>
<dbReference type="PANTHER" id="PTHR24365">
    <property type="entry name" value="TOLL-LIKE RECEPTOR"/>
    <property type="match status" value="1"/>
</dbReference>
<evidence type="ECO:0000256" key="8">
    <source>
        <dbReference type="ARBA" id="ARBA00023136"/>
    </source>
</evidence>
<dbReference type="PANTHER" id="PTHR24365:SF541">
    <property type="entry name" value="PROTEIN TOLL-RELATED"/>
    <property type="match status" value="1"/>
</dbReference>
<dbReference type="InterPro" id="IPR001611">
    <property type="entry name" value="Leu-rich_rpt"/>
</dbReference>
<keyword evidence="4 11" id="KW-0812">Transmembrane</keyword>
<evidence type="ECO:0000256" key="1">
    <source>
        <dbReference type="ARBA" id="ARBA00004167"/>
    </source>
</evidence>
<evidence type="ECO:0000256" key="10">
    <source>
        <dbReference type="ARBA" id="ARBA00023180"/>
    </source>
</evidence>
<accession>A0AAV2QT10</accession>
<gene>
    <name evidence="13" type="ORF">MNOR_LOCUS15626</name>
</gene>
<dbReference type="InterPro" id="IPR035897">
    <property type="entry name" value="Toll_tir_struct_dom_sf"/>
</dbReference>
<dbReference type="GO" id="GO:0007165">
    <property type="term" value="P:signal transduction"/>
    <property type="evidence" value="ECO:0007669"/>
    <property type="project" value="InterPro"/>
</dbReference>
<dbReference type="Proteomes" id="UP001497623">
    <property type="component" value="Unassembled WGS sequence"/>
</dbReference>
<dbReference type="SUPFAM" id="SSF52200">
    <property type="entry name" value="Toll/Interleukin receptor TIR domain"/>
    <property type="match status" value="1"/>
</dbReference>
<feature type="non-terminal residue" evidence="13">
    <location>
        <position position="356"/>
    </location>
</feature>
<organism evidence="13 14">
    <name type="scientific">Meganyctiphanes norvegica</name>
    <name type="common">Northern krill</name>
    <name type="synonym">Thysanopoda norvegica</name>
    <dbReference type="NCBI Taxonomy" id="48144"/>
    <lineage>
        <taxon>Eukaryota</taxon>
        <taxon>Metazoa</taxon>
        <taxon>Ecdysozoa</taxon>
        <taxon>Arthropoda</taxon>
        <taxon>Crustacea</taxon>
        <taxon>Multicrustacea</taxon>
        <taxon>Malacostraca</taxon>
        <taxon>Eumalacostraca</taxon>
        <taxon>Eucarida</taxon>
        <taxon>Euphausiacea</taxon>
        <taxon>Euphausiidae</taxon>
        <taxon>Meganyctiphanes</taxon>
    </lineage>
</organism>
<keyword evidence="7 11" id="KW-1133">Transmembrane helix</keyword>
<dbReference type="AlphaFoldDB" id="A0AAV2QT10"/>
<dbReference type="GO" id="GO:0005886">
    <property type="term" value="C:plasma membrane"/>
    <property type="evidence" value="ECO:0007669"/>
    <property type="project" value="TreeGrafter"/>
</dbReference>
<keyword evidence="10" id="KW-0325">Glycoprotein</keyword>
<comment type="similarity">
    <text evidence="2">Belongs to the Toll-like receptor family.</text>
</comment>
<keyword evidence="6" id="KW-0677">Repeat</keyword>
<dbReference type="GO" id="GO:0038023">
    <property type="term" value="F:signaling receptor activity"/>
    <property type="evidence" value="ECO:0007669"/>
    <property type="project" value="TreeGrafter"/>
</dbReference>
<evidence type="ECO:0000256" key="3">
    <source>
        <dbReference type="ARBA" id="ARBA00022614"/>
    </source>
</evidence>
<protein>
    <recommendedName>
        <fullName evidence="12">TIR domain-containing protein</fullName>
    </recommendedName>
</protein>
<proteinExistence type="inferred from homology"/>
<dbReference type="PROSITE" id="PS51450">
    <property type="entry name" value="LRR"/>
    <property type="match status" value="1"/>
</dbReference>
<dbReference type="SUPFAM" id="SSF52058">
    <property type="entry name" value="L domain-like"/>
    <property type="match status" value="1"/>
</dbReference>
<evidence type="ECO:0000256" key="6">
    <source>
        <dbReference type="ARBA" id="ARBA00022737"/>
    </source>
</evidence>
<keyword evidence="9" id="KW-0675">Receptor</keyword>
<dbReference type="InterPro" id="IPR003591">
    <property type="entry name" value="Leu-rich_rpt_typical-subtyp"/>
</dbReference>
<dbReference type="PROSITE" id="PS50104">
    <property type="entry name" value="TIR"/>
    <property type="match status" value="1"/>
</dbReference>